<proteinExistence type="predicted"/>
<sequence length="65" mass="6954">MDRRLSTSFEPNGGVSVLGRYMDIRGNIFARAPLQTSKTRPLLTGSSVYADGDGEPSREISPGAP</sequence>
<dbReference type="EMBL" id="JACIJP010000004">
    <property type="protein sequence ID" value="MBB6124739.1"/>
    <property type="molecule type" value="Genomic_DNA"/>
</dbReference>
<name>A0A841J0K3_9SPHN</name>
<gene>
    <name evidence="2" type="ORF">FHS92_002492</name>
</gene>
<evidence type="ECO:0000313" key="3">
    <source>
        <dbReference type="Proteomes" id="UP000552700"/>
    </source>
</evidence>
<dbReference type="AlphaFoldDB" id="A0A841J0K3"/>
<accession>A0A841J0K3</accession>
<keyword evidence="3" id="KW-1185">Reference proteome</keyword>
<evidence type="ECO:0000313" key="2">
    <source>
        <dbReference type="EMBL" id="MBB6124739.1"/>
    </source>
</evidence>
<evidence type="ECO:0000256" key="1">
    <source>
        <dbReference type="SAM" id="MobiDB-lite"/>
    </source>
</evidence>
<feature type="region of interest" description="Disordered" evidence="1">
    <location>
        <begin position="43"/>
        <end position="65"/>
    </location>
</feature>
<protein>
    <submittedName>
        <fullName evidence="2">Uncharacterized protein</fullName>
    </submittedName>
</protein>
<organism evidence="2 3">
    <name type="scientific">Sphingobium subterraneum</name>
    <dbReference type="NCBI Taxonomy" id="627688"/>
    <lineage>
        <taxon>Bacteria</taxon>
        <taxon>Pseudomonadati</taxon>
        <taxon>Pseudomonadota</taxon>
        <taxon>Alphaproteobacteria</taxon>
        <taxon>Sphingomonadales</taxon>
        <taxon>Sphingomonadaceae</taxon>
        <taxon>Sphingobium</taxon>
    </lineage>
</organism>
<comment type="caution">
    <text evidence="2">The sequence shown here is derived from an EMBL/GenBank/DDBJ whole genome shotgun (WGS) entry which is preliminary data.</text>
</comment>
<dbReference type="Proteomes" id="UP000552700">
    <property type="component" value="Unassembled WGS sequence"/>
</dbReference>
<reference evidence="2 3" key="1">
    <citation type="submission" date="2020-08" db="EMBL/GenBank/DDBJ databases">
        <title>Genomic Encyclopedia of Type Strains, Phase IV (KMG-IV): sequencing the most valuable type-strain genomes for metagenomic binning, comparative biology and taxonomic classification.</title>
        <authorList>
            <person name="Goeker M."/>
        </authorList>
    </citation>
    <scope>NUCLEOTIDE SEQUENCE [LARGE SCALE GENOMIC DNA]</scope>
    <source>
        <strain evidence="2 3">DSM 102255</strain>
    </source>
</reference>